<reference evidence="2 3" key="1">
    <citation type="submission" date="2024-01" db="EMBL/GenBank/DDBJ databases">
        <title>The complete chloroplast genome sequence of Lithospermum erythrorhizon: insights into the phylogenetic relationship among Boraginaceae species and the maternal lineages of purple gromwells.</title>
        <authorList>
            <person name="Okada T."/>
            <person name="Watanabe K."/>
        </authorList>
    </citation>
    <scope>NUCLEOTIDE SEQUENCE [LARGE SCALE GENOMIC DNA]</scope>
</reference>
<feature type="compositionally biased region" description="Basic and acidic residues" evidence="1">
    <location>
        <begin position="86"/>
        <end position="95"/>
    </location>
</feature>
<dbReference type="AlphaFoldDB" id="A0AAV3PVX9"/>
<name>A0AAV3PVX9_LITER</name>
<organism evidence="2 3">
    <name type="scientific">Lithospermum erythrorhizon</name>
    <name type="common">Purple gromwell</name>
    <name type="synonym">Lithospermum officinale var. erythrorhizon</name>
    <dbReference type="NCBI Taxonomy" id="34254"/>
    <lineage>
        <taxon>Eukaryota</taxon>
        <taxon>Viridiplantae</taxon>
        <taxon>Streptophyta</taxon>
        <taxon>Embryophyta</taxon>
        <taxon>Tracheophyta</taxon>
        <taxon>Spermatophyta</taxon>
        <taxon>Magnoliopsida</taxon>
        <taxon>eudicotyledons</taxon>
        <taxon>Gunneridae</taxon>
        <taxon>Pentapetalae</taxon>
        <taxon>asterids</taxon>
        <taxon>lamiids</taxon>
        <taxon>Boraginales</taxon>
        <taxon>Boraginaceae</taxon>
        <taxon>Boraginoideae</taxon>
        <taxon>Lithospermeae</taxon>
        <taxon>Lithospermum</taxon>
    </lineage>
</organism>
<evidence type="ECO:0000256" key="1">
    <source>
        <dbReference type="SAM" id="MobiDB-lite"/>
    </source>
</evidence>
<proteinExistence type="predicted"/>
<evidence type="ECO:0000313" key="3">
    <source>
        <dbReference type="Proteomes" id="UP001454036"/>
    </source>
</evidence>
<evidence type="ECO:0000313" key="2">
    <source>
        <dbReference type="EMBL" id="GAA0155815.1"/>
    </source>
</evidence>
<accession>A0AAV3PVX9</accession>
<gene>
    <name evidence="2" type="ORF">LIER_13457</name>
</gene>
<keyword evidence="3" id="KW-1185">Reference proteome</keyword>
<comment type="caution">
    <text evidence="2">The sequence shown here is derived from an EMBL/GenBank/DDBJ whole genome shotgun (WGS) entry which is preliminary data.</text>
</comment>
<feature type="region of interest" description="Disordered" evidence="1">
    <location>
        <begin position="77"/>
        <end position="123"/>
    </location>
</feature>
<sequence>MTCIMILNVSIILNDTADRSSINCNSTLPTVYHHSPYTLTPRIMACSKTLVLFSLSMAILLMISPADVEGARALTATNNTSNQVKETNEIKDAKYQNDNGGNPGRLLPQPYTPRSYRPGPPYP</sequence>
<dbReference type="Proteomes" id="UP001454036">
    <property type="component" value="Unassembled WGS sequence"/>
</dbReference>
<protein>
    <submittedName>
        <fullName evidence="2">Uncharacterized protein</fullName>
    </submittedName>
</protein>
<dbReference type="EMBL" id="BAABME010002723">
    <property type="protein sequence ID" value="GAA0155815.1"/>
    <property type="molecule type" value="Genomic_DNA"/>
</dbReference>